<dbReference type="Proteomes" id="UP000053352">
    <property type="component" value="Unassembled WGS sequence"/>
</dbReference>
<dbReference type="OrthoDB" id="46252at2157"/>
<protein>
    <recommendedName>
        <fullName evidence="1">BPL/LPL catalytic domain-containing protein</fullName>
    </recommendedName>
</protein>
<comment type="caution">
    <text evidence="2">The sequence shown here is derived from an EMBL/GenBank/DDBJ whole genome shotgun (WGS) entry which is preliminary data.</text>
</comment>
<dbReference type="PANTHER" id="PTHR12835">
    <property type="entry name" value="BIOTIN PROTEIN LIGASE"/>
    <property type="match status" value="1"/>
</dbReference>
<feature type="domain" description="BPL/LPL catalytic" evidence="1">
    <location>
        <begin position="30"/>
        <end position="121"/>
    </location>
</feature>
<organism evidence="2 3">
    <name type="scientific">Pyrodictium occultum</name>
    <dbReference type="NCBI Taxonomy" id="2309"/>
    <lineage>
        <taxon>Archaea</taxon>
        <taxon>Thermoproteota</taxon>
        <taxon>Thermoprotei</taxon>
        <taxon>Desulfurococcales</taxon>
        <taxon>Pyrodictiaceae</taxon>
        <taxon>Pyrodictium</taxon>
    </lineage>
</organism>
<dbReference type="STRING" id="2309.CF15_05160"/>
<dbReference type="Gene3D" id="3.30.930.10">
    <property type="entry name" value="Bira Bifunctional Protein, Domain 2"/>
    <property type="match status" value="1"/>
</dbReference>
<gene>
    <name evidence="2" type="ORF">CF15_05160</name>
</gene>
<dbReference type="AlphaFoldDB" id="A0A0V8RW24"/>
<evidence type="ECO:0000313" key="2">
    <source>
        <dbReference type="EMBL" id="KSW12154.1"/>
    </source>
</evidence>
<name>A0A0V8RW24_PYROC</name>
<dbReference type="InterPro" id="IPR045864">
    <property type="entry name" value="aa-tRNA-synth_II/BPL/LPL"/>
</dbReference>
<dbReference type="Pfam" id="PF03099">
    <property type="entry name" value="BPL_LplA_LipB"/>
    <property type="match status" value="1"/>
</dbReference>
<reference evidence="2 3" key="1">
    <citation type="submission" date="2015-11" db="EMBL/GenBank/DDBJ databases">
        <title>Genome sequence of Pyrodictium occultum PL-19, a marine hyperthermophilic archaeon isolated from Volcano, Italy.</title>
        <authorList>
            <person name="Utturkar S."/>
            <person name="Huber H."/>
            <person name="Leptihn S."/>
            <person name="Brown S."/>
            <person name="Stetter K.O."/>
            <person name="Podar M."/>
        </authorList>
    </citation>
    <scope>NUCLEOTIDE SEQUENCE [LARGE SCALE GENOMIC DNA]</scope>
    <source>
        <strain evidence="2 3">PL-19</strain>
    </source>
</reference>
<dbReference type="EMBL" id="LNTB01000001">
    <property type="protein sequence ID" value="KSW12154.1"/>
    <property type="molecule type" value="Genomic_DNA"/>
</dbReference>
<dbReference type="SUPFAM" id="SSF55681">
    <property type="entry name" value="Class II aaRS and biotin synthetases"/>
    <property type="match status" value="1"/>
</dbReference>
<accession>A0A0V8RW24</accession>
<dbReference type="GO" id="GO:0005737">
    <property type="term" value="C:cytoplasm"/>
    <property type="evidence" value="ECO:0007669"/>
    <property type="project" value="TreeGrafter"/>
</dbReference>
<evidence type="ECO:0000313" key="3">
    <source>
        <dbReference type="Proteomes" id="UP000053352"/>
    </source>
</evidence>
<sequence>MVLHVILTHLPIEVYDALPSTMDAEPPGLPGVVAALTQTRGRGRTGAWLSPRGGAWLTISLPAGAAAGPRLPVAVGGCLAARLENLAGAGPGSIEVKWPNDLYTYRGKLAGVLVEERGGALRIGVGVNVYNEAPRGAARLADLGYRGPLAEVYLAVVEAVLDAARDPGRCLGEARERDVLRDAWVEVETPWGPAAGVARGITGTGALLLETTHGLREVYCCRVLGWSRDGKPHRRGISRV</sequence>
<proteinExistence type="predicted"/>
<dbReference type="RefSeq" id="WP_058370834.1">
    <property type="nucleotide sequence ID" value="NZ_LNTB01000001.1"/>
</dbReference>
<keyword evidence="3" id="KW-1185">Reference proteome</keyword>
<dbReference type="GO" id="GO:0004077">
    <property type="term" value="F:biotin--[biotin carboxyl-carrier protein] ligase activity"/>
    <property type="evidence" value="ECO:0007669"/>
    <property type="project" value="TreeGrafter"/>
</dbReference>
<evidence type="ECO:0000259" key="1">
    <source>
        <dbReference type="Pfam" id="PF03099"/>
    </source>
</evidence>
<dbReference type="InterPro" id="IPR004143">
    <property type="entry name" value="BPL_LPL_catalytic"/>
</dbReference>
<dbReference type="PANTHER" id="PTHR12835:SF5">
    <property type="entry name" value="BIOTIN--PROTEIN LIGASE"/>
    <property type="match status" value="1"/>
</dbReference>